<dbReference type="SMART" id="SM00360">
    <property type="entry name" value="RRM"/>
    <property type="match status" value="1"/>
</dbReference>
<sequence length="152" mass="18516">MNTLFIGNLSYLTQENRLRELCEKYGPIESLVIVKDHDGKSRGYAFVEYTYSNDMTTAYKRLRRHPLDERKLIVDVERGRTVRKWLPARLGGGLGKTRATRPKKAKRDRRDDDRRDYYYHSSDYRSRRDDRRSDYRDRRDDHRRSRRDWHVC</sequence>
<name>D8LYI4_BLAHO</name>
<protein>
    <recommendedName>
        <fullName evidence="5">RRM domain-containing protein</fullName>
    </recommendedName>
</protein>
<dbReference type="InterPro" id="IPR035979">
    <property type="entry name" value="RBD_domain_sf"/>
</dbReference>
<evidence type="ECO:0000313" key="7">
    <source>
        <dbReference type="Proteomes" id="UP000008312"/>
    </source>
</evidence>
<dbReference type="PROSITE" id="PS50102">
    <property type="entry name" value="RRM"/>
    <property type="match status" value="1"/>
</dbReference>
<dbReference type="RefSeq" id="XP_012894687.1">
    <property type="nucleotide sequence ID" value="XM_013039233.1"/>
</dbReference>
<dbReference type="Pfam" id="PF00076">
    <property type="entry name" value="RRM_1"/>
    <property type="match status" value="1"/>
</dbReference>
<organism evidence="6">
    <name type="scientific">Blastocystis hominis</name>
    <dbReference type="NCBI Taxonomy" id="12968"/>
    <lineage>
        <taxon>Eukaryota</taxon>
        <taxon>Sar</taxon>
        <taxon>Stramenopiles</taxon>
        <taxon>Bigyra</taxon>
        <taxon>Opalozoa</taxon>
        <taxon>Opalinata</taxon>
        <taxon>Blastocystidae</taxon>
        <taxon>Blastocystis</taxon>
    </lineage>
</organism>
<dbReference type="Proteomes" id="UP000008312">
    <property type="component" value="Unassembled WGS sequence"/>
</dbReference>
<dbReference type="FunFam" id="3.30.70.330:FF:000132">
    <property type="entry name" value="Small nuclear ribonucleoprotein U11/U12 subunit 35"/>
    <property type="match status" value="1"/>
</dbReference>
<dbReference type="GO" id="GO:0005685">
    <property type="term" value="C:U1 snRNP"/>
    <property type="evidence" value="ECO:0007669"/>
    <property type="project" value="TreeGrafter"/>
</dbReference>
<feature type="compositionally biased region" description="Basic residues" evidence="4">
    <location>
        <begin position="98"/>
        <end position="107"/>
    </location>
</feature>
<dbReference type="InterPro" id="IPR000504">
    <property type="entry name" value="RRM_dom"/>
</dbReference>
<dbReference type="GO" id="GO:0071011">
    <property type="term" value="C:precatalytic spliceosome"/>
    <property type="evidence" value="ECO:0007669"/>
    <property type="project" value="TreeGrafter"/>
</dbReference>
<dbReference type="InParanoid" id="D8LYI4"/>
<dbReference type="PANTHER" id="PTHR13952:SF5">
    <property type="entry name" value="U1 SMALL NUCLEAR RIBONUCLEOPROTEIN 70 KDA"/>
    <property type="match status" value="1"/>
</dbReference>
<feature type="domain" description="RRM" evidence="5">
    <location>
        <begin position="2"/>
        <end position="79"/>
    </location>
</feature>
<accession>D8LYI4</accession>
<comment type="subcellular location">
    <subcellularLocation>
        <location evidence="1">Nucleus</location>
    </subcellularLocation>
</comment>
<dbReference type="InterPro" id="IPR051183">
    <property type="entry name" value="U1_U11-U12_snRNP_70-35kDa"/>
</dbReference>
<reference evidence="6" key="1">
    <citation type="submission" date="2010-02" db="EMBL/GenBank/DDBJ databases">
        <title>Sequencing and annotation of the Blastocystis hominis genome.</title>
        <authorList>
            <person name="Wincker P."/>
        </authorList>
    </citation>
    <scope>NUCLEOTIDE SEQUENCE</scope>
    <source>
        <strain evidence="6">Singapore isolate B</strain>
    </source>
</reference>
<keyword evidence="2" id="KW-0539">Nucleus</keyword>
<dbReference type="GO" id="GO:0000398">
    <property type="term" value="P:mRNA splicing, via spliceosome"/>
    <property type="evidence" value="ECO:0007669"/>
    <property type="project" value="TreeGrafter"/>
</dbReference>
<dbReference type="GeneID" id="24918225"/>
<evidence type="ECO:0000256" key="3">
    <source>
        <dbReference type="PROSITE-ProRule" id="PRU00176"/>
    </source>
</evidence>
<evidence type="ECO:0000256" key="2">
    <source>
        <dbReference type="ARBA" id="ARBA00023242"/>
    </source>
</evidence>
<dbReference type="SUPFAM" id="SSF54928">
    <property type="entry name" value="RNA-binding domain, RBD"/>
    <property type="match status" value="1"/>
</dbReference>
<gene>
    <name evidence="6" type="ORF">GSBLH_T00000938001</name>
</gene>
<dbReference type="FunCoup" id="D8LYI4">
    <property type="interactions" value="561"/>
</dbReference>
<dbReference type="Gene3D" id="3.30.70.330">
    <property type="match status" value="1"/>
</dbReference>
<dbReference type="AlphaFoldDB" id="D8LYI4"/>
<dbReference type="OrthoDB" id="272703at2759"/>
<dbReference type="GO" id="GO:0030619">
    <property type="term" value="F:U1 snRNA binding"/>
    <property type="evidence" value="ECO:0007669"/>
    <property type="project" value="TreeGrafter"/>
</dbReference>
<keyword evidence="7" id="KW-1185">Reference proteome</keyword>
<evidence type="ECO:0000259" key="5">
    <source>
        <dbReference type="PROSITE" id="PS50102"/>
    </source>
</evidence>
<evidence type="ECO:0000256" key="1">
    <source>
        <dbReference type="ARBA" id="ARBA00004123"/>
    </source>
</evidence>
<dbReference type="GO" id="GO:0071004">
    <property type="term" value="C:U2-type prespliceosome"/>
    <property type="evidence" value="ECO:0007669"/>
    <property type="project" value="TreeGrafter"/>
</dbReference>
<feature type="region of interest" description="Disordered" evidence="4">
    <location>
        <begin position="93"/>
        <end position="112"/>
    </location>
</feature>
<dbReference type="EMBL" id="FN668639">
    <property type="protein sequence ID" value="CBK20639.2"/>
    <property type="molecule type" value="Genomic_DNA"/>
</dbReference>
<evidence type="ECO:0000313" key="6">
    <source>
        <dbReference type="EMBL" id="CBK20639.2"/>
    </source>
</evidence>
<dbReference type="PANTHER" id="PTHR13952">
    <property type="entry name" value="U1 SMALL NUCLEAR RIBONUCLEOPROTEIN 70 KD"/>
    <property type="match status" value="1"/>
</dbReference>
<dbReference type="GO" id="GO:0003729">
    <property type="term" value="F:mRNA binding"/>
    <property type="evidence" value="ECO:0007669"/>
    <property type="project" value="TreeGrafter"/>
</dbReference>
<evidence type="ECO:0000256" key="4">
    <source>
        <dbReference type="SAM" id="MobiDB-lite"/>
    </source>
</evidence>
<proteinExistence type="predicted"/>
<keyword evidence="3" id="KW-0694">RNA-binding</keyword>
<dbReference type="InterPro" id="IPR012677">
    <property type="entry name" value="Nucleotide-bd_a/b_plait_sf"/>
</dbReference>